<evidence type="ECO:0000256" key="6">
    <source>
        <dbReference type="ARBA" id="ARBA00022968"/>
    </source>
</evidence>
<dbReference type="Proteomes" id="UP001219901">
    <property type="component" value="Chromosome"/>
</dbReference>
<dbReference type="GO" id="GO:0006465">
    <property type="term" value="P:signal peptide processing"/>
    <property type="evidence" value="ECO:0007669"/>
    <property type="project" value="UniProtKB-UniRule"/>
</dbReference>
<dbReference type="EMBL" id="CP046147">
    <property type="protein sequence ID" value="WFG39806.1"/>
    <property type="molecule type" value="Genomic_DNA"/>
</dbReference>
<evidence type="ECO:0000256" key="10">
    <source>
        <dbReference type="ARBA" id="ARBA00045533"/>
    </source>
</evidence>
<dbReference type="InterPro" id="IPR019756">
    <property type="entry name" value="Pept_S26A_signal_pept_1_Ser-AS"/>
</dbReference>
<dbReference type="InterPro" id="IPR001733">
    <property type="entry name" value="Peptidase_S26B"/>
</dbReference>
<dbReference type="PANTHER" id="PTHR10806:SF6">
    <property type="entry name" value="SIGNAL PEPTIDASE COMPLEX CATALYTIC SUBUNIT SEC11"/>
    <property type="match status" value="1"/>
</dbReference>
<evidence type="ECO:0000256" key="11">
    <source>
        <dbReference type="NCBIfam" id="TIGR02228"/>
    </source>
</evidence>
<evidence type="ECO:0000256" key="9">
    <source>
        <dbReference type="ARBA" id="ARBA00033305"/>
    </source>
</evidence>
<accession>A0AAJ5ZGX7</accession>
<keyword evidence="14" id="KW-1185">Reference proteome</keyword>
<evidence type="ECO:0000256" key="8">
    <source>
        <dbReference type="ARBA" id="ARBA00023136"/>
    </source>
</evidence>
<comment type="subcellular location">
    <subcellularLocation>
        <location evidence="1">Endoplasmic reticulum membrane</location>
        <topology evidence="1">Single-pass type II membrane protein</topology>
    </subcellularLocation>
</comment>
<feature type="transmembrane region" description="Helical" evidence="12">
    <location>
        <begin position="140"/>
        <end position="159"/>
    </location>
</feature>
<dbReference type="GO" id="GO:0016020">
    <property type="term" value="C:membrane"/>
    <property type="evidence" value="ECO:0007669"/>
    <property type="project" value="UniProtKB-UniRule"/>
</dbReference>
<dbReference type="AlphaFoldDB" id="A0AAJ5ZGX7"/>
<keyword evidence="6" id="KW-0735">Signal-anchor</keyword>
<evidence type="ECO:0000256" key="12">
    <source>
        <dbReference type="SAM" id="Phobius"/>
    </source>
</evidence>
<reference evidence="13 14" key="1">
    <citation type="submission" date="2019-11" db="EMBL/GenBank/DDBJ databases">
        <authorList>
            <person name="Cho J.-C."/>
        </authorList>
    </citation>
    <scope>NUCLEOTIDE SEQUENCE [LARGE SCALE GENOMIC DNA]</scope>
    <source>
        <strain evidence="13 14">JH1073</strain>
    </source>
</reference>
<dbReference type="InterPro" id="IPR019533">
    <property type="entry name" value="Peptidase_S26"/>
</dbReference>
<proteinExistence type="predicted"/>
<dbReference type="InterPro" id="IPR036286">
    <property type="entry name" value="LexA/Signal_pep-like_sf"/>
</dbReference>
<dbReference type="GO" id="GO:0009003">
    <property type="term" value="F:signal peptidase activity"/>
    <property type="evidence" value="ECO:0007669"/>
    <property type="project" value="UniProtKB-EC"/>
</dbReference>
<evidence type="ECO:0000256" key="3">
    <source>
        <dbReference type="ARBA" id="ARBA00022692"/>
    </source>
</evidence>
<keyword evidence="8 12" id="KW-0472">Membrane</keyword>
<evidence type="ECO:0000256" key="5">
    <source>
        <dbReference type="ARBA" id="ARBA00022824"/>
    </source>
</evidence>
<protein>
    <recommendedName>
        <fullName evidence="9 11">Signal peptidase I</fullName>
        <ecNumber evidence="11">3.4.21.89</ecNumber>
    </recommendedName>
</protein>
<keyword evidence="3 12" id="KW-0812">Transmembrane</keyword>
<evidence type="ECO:0000256" key="2">
    <source>
        <dbReference type="ARBA" id="ARBA00022670"/>
    </source>
</evidence>
<dbReference type="GO" id="GO:0004252">
    <property type="term" value="F:serine-type endopeptidase activity"/>
    <property type="evidence" value="ECO:0007669"/>
    <property type="project" value="UniProtKB-UniRule"/>
</dbReference>
<organism evidence="13 14">
    <name type="scientific">Candidatus Lucifugimonas marina</name>
    <dbReference type="NCBI Taxonomy" id="3038979"/>
    <lineage>
        <taxon>Bacteria</taxon>
        <taxon>Bacillati</taxon>
        <taxon>Chloroflexota</taxon>
        <taxon>Dehalococcoidia</taxon>
        <taxon>SAR202 cluster</taxon>
        <taxon>Candidatus Lucifugimonadales</taxon>
        <taxon>Candidatus Lucifugimonadaceae</taxon>
        <taxon>Candidatus Lucifugimonas</taxon>
    </lineage>
</organism>
<feature type="transmembrane region" description="Helical" evidence="12">
    <location>
        <begin position="12"/>
        <end position="36"/>
    </location>
</feature>
<comment type="function">
    <text evidence="10">Catalytic component of the signal peptidase complex (SPC) which catalyzes the cleavage of N-terminal signal sequences from nascent proteins as they are translocated into the lumen of the endoplasmic reticulum. Specifically cleaves N-terminal signal peptides that contain a hydrophobic alpha-helix (h-region) shorter than 18-20 amino acids.</text>
</comment>
<evidence type="ECO:0000256" key="7">
    <source>
        <dbReference type="ARBA" id="ARBA00022989"/>
    </source>
</evidence>
<evidence type="ECO:0000256" key="4">
    <source>
        <dbReference type="ARBA" id="ARBA00022801"/>
    </source>
</evidence>
<keyword evidence="5" id="KW-0256">Endoplasmic reticulum</keyword>
<evidence type="ECO:0000256" key="1">
    <source>
        <dbReference type="ARBA" id="ARBA00004648"/>
    </source>
</evidence>
<keyword evidence="7 12" id="KW-1133">Transmembrane helix</keyword>
<dbReference type="SUPFAM" id="SSF51306">
    <property type="entry name" value="LexA/Signal peptidase"/>
    <property type="match status" value="1"/>
</dbReference>
<evidence type="ECO:0000313" key="14">
    <source>
        <dbReference type="Proteomes" id="UP001219901"/>
    </source>
</evidence>
<gene>
    <name evidence="13" type="ORF">GKO48_09300</name>
</gene>
<name>A0AAJ5ZGX7_9CHLR</name>
<dbReference type="CDD" id="cd06530">
    <property type="entry name" value="S26_SPase_I"/>
    <property type="match status" value="1"/>
</dbReference>
<keyword evidence="2" id="KW-0645">Protease</keyword>
<reference evidence="14" key="2">
    <citation type="submission" date="2023-06" db="EMBL/GenBank/DDBJ databases">
        <title>Pangenomics reveal diversification of enzyme families and niche specialization in globally abundant SAR202 bacteria.</title>
        <authorList>
            <person name="Saw J.H.W."/>
        </authorList>
    </citation>
    <scope>NUCLEOTIDE SEQUENCE [LARGE SCALE GENOMIC DNA]</scope>
    <source>
        <strain evidence="14">JH1073</strain>
    </source>
</reference>
<dbReference type="PANTHER" id="PTHR10806">
    <property type="entry name" value="SIGNAL PEPTIDASE COMPLEX CATALYTIC SUBUNIT SEC11"/>
    <property type="match status" value="1"/>
</dbReference>
<dbReference type="EC" id="3.4.21.89" evidence="11"/>
<keyword evidence="4 13" id="KW-0378">Hydrolase</keyword>
<evidence type="ECO:0000313" key="13">
    <source>
        <dbReference type="EMBL" id="WFG39806.1"/>
    </source>
</evidence>
<dbReference type="NCBIfam" id="TIGR02228">
    <property type="entry name" value="sigpep_I_arch"/>
    <property type="match status" value="1"/>
</dbReference>
<sequence length="181" mass="19953">MKNKNLKKLIDAATILISVGSVAVVLLLISATIFGFKPLVVSGGSMAPTFDAGDVLLTRPVDAESIEKNDVITYLNRTRSGLTTHRVDGVISRPEGNFFRTIGDANTTPDNDLVHESFVQAKVLGHIPFGKLVVFTYQSWWVSSALIFIPILIILYRDFADLTNKRRFRTVRESVIASKSS</sequence>
<dbReference type="PROSITE" id="PS00501">
    <property type="entry name" value="SPASE_I_1"/>
    <property type="match status" value="1"/>
</dbReference>
<dbReference type="RefSeq" id="WP_342827221.1">
    <property type="nucleotide sequence ID" value="NZ_CP046146.1"/>
</dbReference>